<dbReference type="Pfam" id="PF00083">
    <property type="entry name" value="Sugar_tr"/>
    <property type="match status" value="1"/>
</dbReference>
<feature type="transmembrane region" description="Helical" evidence="5">
    <location>
        <begin position="335"/>
        <end position="355"/>
    </location>
</feature>
<accession>A0AAD8EQT3</accession>
<feature type="transmembrane region" description="Helical" evidence="5">
    <location>
        <begin position="307"/>
        <end position="329"/>
    </location>
</feature>
<reference evidence="7" key="1">
    <citation type="journal article" date="2023" name="IScience">
        <title>Live-bearing cockroach genome reveals convergent evolutionary mechanisms linked to viviparity in insects and beyond.</title>
        <authorList>
            <person name="Fouks B."/>
            <person name="Harrison M.C."/>
            <person name="Mikhailova A.A."/>
            <person name="Marchal E."/>
            <person name="English S."/>
            <person name="Carruthers M."/>
            <person name="Jennings E.C."/>
            <person name="Chiamaka E.L."/>
            <person name="Frigard R.A."/>
            <person name="Pippel M."/>
            <person name="Attardo G.M."/>
            <person name="Benoit J.B."/>
            <person name="Bornberg-Bauer E."/>
            <person name="Tobe S.S."/>
        </authorList>
    </citation>
    <scope>NUCLEOTIDE SEQUENCE</scope>
    <source>
        <strain evidence="7">Stay&amp;Tobe</strain>
    </source>
</reference>
<feature type="domain" description="Major facilitator superfamily (MFS) profile" evidence="6">
    <location>
        <begin position="1"/>
        <end position="388"/>
    </location>
</feature>
<reference evidence="7" key="2">
    <citation type="submission" date="2023-05" db="EMBL/GenBank/DDBJ databases">
        <authorList>
            <person name="Fouks B."/>
        </authorList>
    </citation>
    <scope>NUCLEOTIDE SEQUENCE</scope>
    <source>
        <strain evidence="7">Stay&amp;Tobe</strain>
        <tissue evidence="7">Testes</tissue>
    </source>
</reference>
<keyword evidence="4 5" id="KW-0472">Membrane</keyword>
<evidence type="ECO:0000256" key="1">
    <source>
        <dbReference type="ARBA" id="ARBA00004141"/>
    </source>
</evidence>
<keyword evidence="3 5" id="KW-1133">Transmembrane helix</keyword>
<evidence type="ECO:0000256" key="2">
    <source>
        <dbReference type="ARBA" id="ARBA00022692"/>
    </source>
</evidence>
<feature type="transmembrane region" description="Helical" evidence="5">
    <location>
        <begin position="6"/>
        <end position="26"/>
    </location>
</feature>
<feature type="transmembrane region" description="Helical" evidence="5">
    <location>
        <begin position="276"/>
        <end position="295"/>
    </location>
</feature>
<dbReference type="Proteomes" id="UP001233999">
    <property type="component" value="Unassembled WGS sequence"/>
</dbReference>
<name>A0AAD8EQT3_DIPPU</name>
<dbReference type="AlphaFoldDB" id="A0AAD8EQT3"/>
<dbReference type="InterPro" id="IPR036259">
    <property type="entry name" value="MFS_trans_sf"/>
</dbReference>
<comment type="caution">
    <text evidence="7">The sequence shown here is derived from an EMBL/GenBank/DDBJ whole genome shotgun (WGS) entry which is preliminary data.</text>
</comment>
<feature type="transmembrane region" description="Helical" evidence="5">
    <location>
        <begin position="208"/>
        <end position="231"/>
    </location>
</feature>
<dbReference type="GO" id="GO:0022857">
    <property type="term" value="F:transmembrane transporter activity"/>
    <property type="evidence" value="ECO:0007669"/>
    <property type="project" value="InterPro"/>
</dbReference>
<comment type="subcellular location">
    <subcellularLocation>
        <location evidence="1">Membrane</location>
        <topology evidence="1">Multi-pass membrane protein</topology>
    </subcellularLocation>
</comment>
<dbReference type="PANTHER" id="PTHR48021:SF1">
    <property type="entry name" value="GH07001P-RELATED"/>
    <property type="match status" value="1"/>
</dbReference>
<dbReference type="EMBL" id="JASPKZ010000547">
    <property type="protein sequence ID" value="KAJ9599755.1"/>
    <property type="molecule type" value="Genomic_DNA"/>
</dbReference>
<feature type="transmembrane region" description="Helical" evidence="5">
    <location>
        <begin position="86"/>
        <end position="108"/>
    </location>
</feature>
<dbReference type="InterPro" id="IPR050549">
    <property type="entry name" value="MFS_Trehalose_Transporter"/>
</dbReference>
<feature type="transmembrane region" description="Helical" evidence="5">
    <location>
        <begin position="362"/>
        <end position="384"/>
    </location>
</feature>
<feature type="transmembrane region" description="Helical" evidence="5">
    <location>
        <begin position="243"/>
        <end position="264"/>
    </location>
</feature>
<evidence type="ECO:0000313" key="7">
    <source>
        <dbReference type="EMBL" id="KAJ9599755.1"/>
    </source>
</evidence>
<keyword evidence="2 5" id="KW-0812">Transmembrane</keyword>
<keyword evidence="8" id="KW-1185">Reference proteome</keyword>
<dbReference type="Gene3D" id="1.20.1250.20">
    <property type="entry name" value="MFS general substrate transporter like domains"/>
    <property type="match status" value="1"/>
</dbReference>
<dbReference type="PANTHER" id="PTHR48021">
    <property type="match status" value="1"/>
</dbReference>
<gene>
    <name evidence="7" type="ORF">L9F63_026397</name>
</gene>
<dbReference type="SUPFAM" id="SSF103473">
    <property type="entry name" value="MFS general substrate transporter"/>
    <property type="match status" value="1"/>
</dbReference>
<protein>
    <recommendedName>
        <fullName evidence="6">Major facilitator superfamily (MFS) profile domain-containing protein</fullName>
    </recommendedName>
</protein>
<dbReference type="PROSITE" id="PS50850">
    <property type="entry name" value="MFS"/>
    <property type="match status" value="1"/>
</dbReference>
<evidence type="ECO:0000256" key="5">
    <source>
        <dbReference type="SAM" id="Phobius"/>
    </source>
</evidence>
<proteinExistence type="predicted"/>
<organism evidence="7 8">
    <name type="scientific">Diploptera punctata</name>
    <name type="common">Pacific beetle cockroach</name>
    <dbReference type="NCBI Taxonomy" id="6984"/>
    <lineage>
        <taxon>Eukaryota</taxon>
        <taxon>Metazoa</taxon>
        <taxon>Ecdysozoa</taxon>
        <taxon>Arthropoda</taxon>
        <taxon>Hexapoda</taxon>
        <taxon>Insecta</taxon>
        <taxon>Pterygota</taxon>
        <taxon>Neoptera</taxon>
        <taxon>Polyneoptera</taxon>
        <taxon>Dictyoptera</taxon>
        <taxon>Blattodea</taxon>
        <taxon>Blaberoidea</taxon>
        <taxon>Blaberidae</taxon>
        <taxon>Diplopterinae</taxon>
        <taxon>Diploptera</taxon>
    </lineage>
</organism>
<dbReference type="InterPro" id="IPR005829">
    <property type="entry name" value="Sugar_transporter_CS"/>
</dbReference>
<dbReference type="PROSITE" id="PS00217">
    <property type="entry name" value="SUGAR_TRANSPORT_2"/>
    <property type="match status" value="1"/>
</dbReference>
<evidence type="ECO:0000256" key="4">
    <source>
        <dbReference type="ARBA" id="ARBA00023136"/>
    </source>
</evidence>
<feature type="non-terminal residue" evidence="7">
    <location>
        <position position="418"/>
    </location>
</feature>
<dbReference type="InterPro" id="IPR005828">
    <property type="entry name" value="MFS_sugar_transport-like"/>
</dbReference>
<sequence length="418" mass="46601">FFHFLFSAALTAIGAPVGSLLMGPMLEKLGRNSYRMGVGCYNRFQPIFIPLLYLGRLLTGLAAGLVSPPAVVYCGEVVDKGMRGVVVTFPSIGVSLGMVFVYTLGAILKENWRMVGIFSSSIPIISMIVVWFMVPESPVWLASRGRTEAAEASMRAVRNLGPEDKLPEEVQEELDCMIETKNNKDDTHKDTWKDTLRFLKRPEAYKPLIIMNAFFFFQQFTGILVVMMYTVNIVQDIGLDFDGYLATVIIGATRFVMSVAISYASKTQGRRVLCTLSGIGMTLSMTILAAFLSLTRDGAIGRGELSWIPVTALVIFILSSTVGFYNLPFAMVSSWIFYVHGIIIFFLLLSKYFLLSKTHLNIIMFLLFYAVMCLAGTLTMYKFLPETHGKTLQEVEDSFRDESKKKLLPNGKINSNNV</sequence>
<evidence type="ECO:0000313" key="8">
    <source>
        <dbReference type="Proteomes" id="UP001233999"/>
    </source>
</evidence>
<dbReference type="GO" id="GO:0016020">
    <property type="term" value="C:membrane"/>
    <property type="evidence" value="ECO:0007669"/>
    <property type="project" value="UniProtKB-SubCell"/>
</dbReference>
<feature type="transmembrane region" description="Helical" evidence="5">
    <location>
        <begin position="115"/>
        <end position="134"/>
    </location>
</feature>
<dbReference type="InterPro" id="IPR020846">
    <property type="entry name" value="MFS_dom"/>
</dbReference>
<feature type="transmembrane region" description="Helical" evidence="5">
    <location>
        <begin position="47"/>
        <end position="66"/>
    </location>
</feature>
<evidence type="ECO:0000259" key="6">
    <source>
        <dbReference type="PROSITE" id="PS50850"/>
    </source>
</evidence>
<evidence type="ECO:0000256" key="3">
    <source>
        <dbReference type="ARBA" id="ARBA00022989"/>
    </source>
</evidence>